<dbReference type="AlphaFoldDB" id="A0A2T0LBB3"/>
<gene>
    <name evidence="1" type="ORF">CLV97_12825</name>
</gene>
<evidence type="ECO:0000313" key="2">
    <source>
        <dbReference type="Proteomes" id="UP000237797"/>
    </source>
</evidence>
<accession>A0A2T0LBB3</accession>
<evidence type="ECO:0000313" key="1">
    <source>
        <dbReference type="EMBL" id="PRX39189.1"/>
    </source>
</evidence>
<organism evidence="1 2">
    <name type="scientific">Planifilum fimeticola</name>
    <dbReference type="NCBI Taxonomy" id="201975"/>
    <lineage>
        <taxon>Bacteria</taxon>
        <taxon>Bacillati</taxon>
        <taxon>Bacillota</taxon>
        <taxon>Bacilli</taxon>
        <taxon>Bacillales</taxon>
        <taxon>Thermoactinomycetaceae</taxon>
        <taxon>Planifilum</taxon>
    </lineage>
</organism>
<name>A0A2T0LBB3_9BACL</name>
<dbReference type="Proteomes" id="UP000237797">
    <property type="component" value="Unassembled WGS sequence"/>
</dbReference>
<proteinExistence type="predicted"/>
<sequence length="108" mass="12334">MAFICASPSLPLRSYFRKRVNLRGVIRHVCIRLKEEGILLHRIAMSSSSSQAMPAVDWAVATWKARFAPDSLSRRFLPSGRWIFPKLHPAPEITHLSCRLCSLRPHVQ</sequence>
<reference evidence="1 2" key="1">
    <citation type="submission" date="2018-03" db="EMBL/GenBank/DDBJ databases">
        <title>Genomic Encyclopedia of Archaeal and Bacterial Type Strains, Phase II (KMG-II): from individual species to whole genera.</title>
        <authorList>
            <person name="Goeker M."/>
        </authorList>
    </citation>
    <scope>NUCLEOTIDE SEQUENCE [LARGE SCALE GENOMIC DNA]</scope>
    <source>
        <strain evidence="1 2">DSM 44946</strain>
    </source>
</reference>
<keyword evidence="2" id="KW-1185">Reference proteome</keyword>
<dbReference type="EMBL" id="PVNE01000028">
    <property type="protein sequence ID" value="PRX39189.1"/>
    <property type="molecule type" value="Genomic_DNA"/>
</dbReference>
<protein>
    <submittedName>
        <fullName evidence="1">Uncharacterized protein</fullName>
    </submittedName>
</protein>
<comment type="caution">
    <text evidence="1">The sequence shown here is derived from an EMBL/GenBank/DDBJ whole genome shotgun (WGS) entry which is preliminary data.</text>
</comment>